<evidence type="ECO:0000259" key="7">
    <source>
        <dbReference type="PROSITE" id="PS50850"/>
    </source>
</evidence>
<evidence type="ECO:0000313" key="8">
    <source>
        <dbReference type="EMBL" id="KZP22535.1"/>
    </source>
</evidence>
<organism evidence="8 9">
    <name type="scientific">Athelia psychrophila</name>
    <dbReference type="NCBI Taxonomy" id="1759441"/>
    <lineage>
        <taxon>Eukaryota</taxon>
        <taxon>Fungi</taxon>
        <taxon>Dikarya</taxon>
        <taxon>Basidiomycota</taxon>
        <taxon>Agaricomycotina</taxon>
        <taxon>Agaricomycetes</taxon>
        <taxon>Agaricomycetidae</taxon>
        <taxon>Atheliales</taxon>
        <taxon>Atheliaceae</taxon>
        <taxon>Athelia</taxon>
    </lineage>
</organism>
<dbReference type="GO" id="GO:0016020">
    <property type="term" value="C:membrane"/>
    <property type="evidence" value="ECO:0007669"/>
    <property type="project" value="UniProtKB-SubCell"/>
</dbReference>
<evidence type="ECO:0000256" key="1">
    <source>
        <dbReference type="ARBA" id="ARBA00004141"/>
    </source>
</evidence>
<evidence type="ECO:0000256" key="6">
    <source>
        <dbReference type="SAM" id="Phobius"/>
    </source>
</evidence>
<dbReference type="InterPro" id="IPR011701">
    <property type="entry name" value="MFS"/>
</dbReference>
<accession>A0A166L3D6</accession>
<evidence type="ECO:0000256" key="2">
    <source>
        <dbReference type="ARBA" id="ARBA00022448"/>
    </source>
</evidence>
<dbReference type="InterPro" id="IPR036259">
    <property type="entry name" value="MFS_trans_sf"/>
</dbReference>
<dbReference type="PANTHER" id="PTHR23504">
    <property type="entry name" value="MAJOR FACILITATOR SUPERFAMILY DOMAIN-CONTAINING PROTEIN 10"/>
    <property type="match status" value="1"/>
</dbReference>
<feature type="transmembrane region" description="Helical" evidence="6">
    <location>
        <begin position="355"/>
        <end position="373"/>
    </location>
</feature>
<dbReference type="EMBL" id="KV417538">
    <property type="protein sequence ID" value="KZP22535.1"/>
    <property type="molecule type" value="Genomic_DNA"/>
</dbReference>
<keyword evidence="2" id="KW-0813">Transport</keyword>
<evidence type="ECO:0000256" key="3">
    <source>
        <dbReference type="ARBA" id="ARBA00022692"/>
    </source>
</evidence>
<feature type="transmembrane region" description="Helical" evidence="6">
    <location>
        <begin position="385"/>
        <end position="406"/>
    </location>
</feature>
<dbReference type="InterPro" id="IPR001958">
    <property type="entry name" value="Tet-R_TetA/multi-R_MdtG-like"/>
</dbReference>
<dbReference type="GO" id="GO:0022857">
    <property type="term" value="F:transmembrane transporter activity"/>
    <property type="evidence" value="ECO:0007669"/>
    <property type="project" value="InterPro"/>
</dbReference>
<dbReference type="Proteomes" id="UP000076532">
    <property type="component" value="Unassembled WGS sequence"/>
</dbReference>
<dbReference type="SUPFAM" id="SSF103473">
    <property type="entry name" value="MFS general substrate transporter"/>
    <property type="match status" value="1"/>
</dbReference>
<feature type="transmembrane region" description="Helical" evidence="6">
    <location>
        <begin position="212"/>
        <end position="234"/>
    </location>
</feature>
<keyword evidence="5 6" id="KW-0472">Membrane</keyword>
<dbReference type="AlphaFoldDB" id="A0A166L3D6"/>
<feature type="transmembrane region" description="Helical" evidence="6">
    <location>
        <begin position="462"/>
        <end position="484"/>
    </location>
</feature>
<dbReference type="Pfam" id="PF07690">
    <property type="entry name" value="MFS_1"/>
    <property type="match status" value="1"/>
</dbReference>
<feature type="domain" description="Major facilitator superfamily (MFS) profile" evidence="7">
    <location>
        <begin position="38"/>
        <end position="493"/>
    </location>
</feature>
<feature type="transmembrane region" description="Helical" evidence="6">
    <location>
        <begin position="165"/>
        <end position="191"/>
    </location>
</feature>
<keyword evidence="3 6" id="KW-0812">Transmembrane</keyword>
<dbReference type="PROSITE" id="PS50850">
    <property type="entry name" value="MFS"/>
    <property type="match status" value="1"/>
</dbReference>
<dbReference type="InterPro" id="IPR020846">
    <property type="entry name" value="MFS_dom"/>
</dbReference>
<keyword evidence="9" id="KW-1185">Reference proteome</keyword>
<evidence type="ECO:0000256" key="4">
    <source>
        <dbReference type="ARBA" id="ARBA00022989"/>
    </source>
</evidence>
<name>A0A166L3D6_9AGAM</name>
<protein>
    <submittedName>
        <fullName evidence="8">MFS general substrate transporter</fullName>
    </submittedName>
</protein>
<reference evidence="8 9" key="1">
    <citation type="journal article" date="2016" name="Mol. Biol. Evol.">
        <title>Comparative Genomics of Early-Diverging Mushroom-Forming Fungi Provides Insights into the Origins of Lignocellulose Decay Capabilities.</title>
        <authorList>
            <person name="Nagy L.G."/>
            <person name="Riley R."/>
            <person name="Tritt A."/>
            <person name="Adam C."/>
            <person name="Daum C."/>
            <person name="Floudas D."/>
            <person name="Sun H."/>
            <person name="Yadav J.S."/>
            <person name="Pangilinan J."/>
            <person name="Larsson K.H."/>
            <person name="Matsuura K."/>
            <person name="Barry K."/>
            <person name="Labutti K."/>
            <person name="Kuo R."/>
            <person name="Ohm R.A."/>
            <person name="Bhattacharya S.S."/>
            <person name="Shirouzu T."/>
            <person name="Yoshinaga Y."/>
            <person name="Martin F.M."/>
            <person name="Grigoriev I.V."/>
            <person name="Hibbett D.S."/>
        </authorList>
    </citation>
    <scope>NUCLEOTIDE SEQUENCE [LARGE SCALE GENOMIC DNA]</scope>
    <source>
        <strain evidence="8 9">CBS 109695</strain>
    </source>
</reference>
<dbReference type="OrthoDB" id="419616at2759"/>
<comment type="subcellular location">
    <subcellularLocation>
        <location evidence="1">Membrane</location>
        <topology evidence="1">Multi-pass membrane protein</topology>
    </subcellularLocation>
</comment>
<gene>
    <name evidence="8" type="ORF">FIBSPDRAFT_786905</name>
</gene>
<keyword evidence="4 6" id="KW-1133">Transmembrane helix</keyword>
<feature type="transmembrane region" description="Helical" evidence="6">
    <location>
        <begin position="287"/>
        <end position="309"/>
    </location>
</feature>
<dbReference type="Gene3D" id="1.20.1250.20">
    <property type="entry name" value="MFS general substrate transporter like domains"/>
    <property type="match status" value="1"/>
</dbReference>
<dbReference type="PRINTS" id="PR01035">
    <property type="entry name" value="TCRTETA"/>
</dbReference>
<sequence>MSSEERTPLIAGQDDAGYNAVVPIAKKAKAISPLPKMQIFTLMYISFGEPLAATVIDPFIVQLVRETGITGGIEARTGYYAGAIESLFYAAEGLTVLQWGRASDRIGRKPPLVFGTLGLAAAVTSFGFSNSYWPLIASRFMQGVFNGNIGITKCVLAESTDSTNIATALSFIPLQYGLGMTFGPMIGGLLAHPAKHWPNTLGKIALLREHPYLLPCATAALVPLSAFIWASIFLKETLPSAIARNKKKSQEGISLPPSEAQSEVDVALDEPKVPFSALMNRTVLIPVVNYAFLVFVEQCSSALLPLVYASSIEAGGLGLDSFTIGLLMSGVGIGIGLSATLISPGVLRKLGPHNTYRTFFWCYLFMILSYPTMNFLARRAGGVDVFVWIVMAAQLSIITLTVMNYSESWLHLLPSMYIFFNNSAPTKSTLGAVNGLAQTVACFARILAPITSSSLFSLTQQYNLLGGTMVYWILVSFFLCGLYASSYLPKHLKEEEDERVEVT</sequence>
<feature type="transmembrane region" description="Helical" evidence="6">
    <location>
        <begin position="111"/>
        <end position="133"/>
    </location>
</feature>
<proteinExistence type="predicted"/>
<evidence type="ECO:0000313" key="9">
    <source>
        <dbReference type="Proteomes" id="UP000076532"/>
    </source>
</evidence>
<evidence type="ECO:0000256" key="5">
    <source>
        <dbReference type="ARBA" id="ARBA00023136"/>
    </source>
</evidence>
<feature type="transmembrane region" description="Helical" evidence="6">
    <location>
        <begin position="321"/>
        <end position="343"/>
    </location>
</feature>
<dbReference type="PANTHER" id="PTHR23504:SF15">
    <property type="entry name" value="MAJOR FACILITATOR SUPERFAMILY (MFS) PROFILE DOMAIN-CONTAINING PROTEIN"/>
    <property type="match status" value="1"/>
</dbReference>
<feature type="non-terminal residue" evidence="8">
    <location>
        <position position="503"/>
    </location>
</feature>